<keyword evidence="4" id="KW-0479">Metal-binding</keyword>
<dbReference type="Pfam" id="PF00481">
    <property type="entry name" value="PP2C"/>
    <property type="match status" value="2"/>
</dbReference>
<evidence type="ECO:0000259" key="11">
    <source>
        <dbReference type="PROSITE" id="PS51746"/>
    </source>
</evidence>
<evidence type="ECO:0000256" key="7">
    <source>
        <dbReference type="ARBA" id="ARBA00022912"/>
    </source>
</evidence>
<dbReference type="InterPro" id="IPR036457">
    <property type="entry name" value="PPM-type-like_dom_sf"/>
</dbReference>
<proteinExistence type="inferred from homology"/>
<feature type="compositionally biased region" description="Polar residues" evidence="10">
    <location>
        <begin position="1"/>
        <end position="14"/>
    </location>
</feature>
<dbReference type="GO" id="GO:0046872">
    <property type="term" value="F:metal ion binding"/>
    <property type="evidence" value="ECO:0007669"/>
    <property type="project" value="UniProtKB-KW"/>
</dbReference>
<comment type="similarity">
    <text evidence="9">Belongs to the PP2C family.</text>
</comment>
<keyword evidence="13" id="KW-1185">Reference proteome</keyword>
<evidence type="ECO:0000256" key="8">
    <source>
        <dbReference type="ARBA" id="ARBA00023211"/>
    </source>
</evidence>
<dbReference type="PROSITE" id="PS51746">
    <property type="entry name" value="PPM_2"/>
    <property type="match status" value="2"/>
</dbReference>
<dbReference type="Gene3D" id="3.60.40.10">
    <property type="entry name" value="PPM-type phosphatase domain"/>
    <property type="match status" value="2"/>
</dbReference>
<dbReference type="SMART" id="SM00332">
    <property type="entry name" value="PP2Cc"/>
    <property type="match status" value="2"/>
</dbReference>
<feature type="region of interest" description="Disordered" evidence="10">
    <location>
        <begin position="1"/>
        <end position="30"/>
    </location>
</feature>
<evidence type="ECO:0000256" key="3">
    <source>
        <dbReference type="ARBA" id="ARBA00013081"/>
    </source>
</evidence>
<comment type="cofactor">
    <cofactor evidence="1">
        <name>Mn(2+)</name>
        <dbReference type="ChEBI" id="CHEBI:29035"/>
    </cofactor>
</comment>
<dbReference type="EC" id="3.1.3.16" evidence="3"/>
<evidence type="ECO:0000256" key="2">
    <source>
        <dbReference type="ARBA" id="ARBA00001946"/>
    </source>
</evidence>
<dbReference type="InterPro" id="IPR001932">
    <property type="entry name" value="PPM-type_phosphatase-like_dom"/>
</dbReference>
<keyword evidence="6" id="KW-0460">Magnesium</keyword>
<gene>
    <name evidence="12" type="ORF">SLEP1_g35212</name>
</gene>
<evidence type="ECO:0000256" key="1">
    <source>
        <dbReference type="ARBA" id="ARBA00001936"/>
    </source>
</evidence>
<keyword evidence="5 9" id="KW-0378">Hydrolase</keyword>
<dbReference type="Proteomes" id="UP001054252">
    <property type="component" value="Unassembled WGS sequence"/>
</dbReference>
<comment type="cofactor">
    <cofactor evidence="2">
        <name>Mg(2+)</name>
        <dbReference type="ChEBI" id="CHEBI:18420"/>
    </cofactor>
</comment>
<dbReference type="AlphaFoldDB" id="A0AAV5KMT6"/>
<evidence type="ECO:0000256" key="10">
    <source>
        <dbReference type="SAM" id="MobiDB-lite"/>
    </source>
</evidence>
<evidence type="ECO:0000256" key="6">
    <source>
        <dbReference type="ARBA" id="ARBA00022842"/>
    </source>
</evidence>
<dbReference type="EMBL" id="BPVZ01000070">
    <property type="protein sequence ID" value="GKV25829.1"/>
    <property type="molecule type" value="Genomic_DNA"/>
</dbReference>
<keyword evidence="8" id="KW-0464">Manganese</keyword>
<dbReference type="PANTHER" id="PTHR47992">
    <property type="entry name" value="PROTEIN PHOSPHATASE"/>
    <property type="match status" value="1"/>
</dbReference>
<organism evidence="12 13">
    <name type="scientific">Rubroshorea leprosula</name>
    <dbReference type="NCBI Taxonomy" id="152421"/>
    <lineage>
        <taxon>Eukaryota</taxon>
        <taxon>Viridiplantae</taxon>
        <taxon>Streptophyta</taxon>
        <taxon>Embryophyta</taxon>
        <taxon>Tracheophyta</taxon>
        <taxon>Spermatophyta</taxon>
        <taxon>Magnoliopsida</taxon>
        <taxon>eudicotyledons</taxon>
        <taxon>Gunneridae</taxon>
        <taxon>Pentapetalae</taxon>
        <taxon>rosids</taxon>
        <taxon>malvids</taxon>
        <taxon>Malvales</taxon>
        <taxon>Dipterocarpaceae</taxon>
        <taxon>Rubroshorea</taxon>
    </lineage>
</organism>
<evidence type="ECO:0000256" key="4">
    <source>
        <dbReference type="ARBA" id="ARBA00022723"/>
    </source>
</evidence>
<evidence type="ECO:0000256" key="9">
    <source>
        <dbReference type="RuleBase" id="RU003465"/>
    </source>
</evidence>
<evidence type="ECO:0000313" key="13">
    <source>
        <dbReference type="Proteomes" id="UP001054252"/>
    </source>
</evidence>
<dbReference type="SUPFAM" id="SSF81606">
    <property type="entry name" value="PP2C-like"/>
    <property type="match status" value="2"/>
</dbReference>
<evidence type="ECO:0000256" key="5">
    <source>
        <dbReference type="ARBA" id="ARBA00022801"/>
    </source>
</evidence>
<dbReference type="InterPro" id="IPR000222">
    <property type="entry name" value="PP2C_BS"/>
</dbReference>
<evidence type="ECO:0000313" key="12">
    <source>
        <dbReference type="EMBL" id="GKV25829.1"/>
    </source>
</evidence>
<protein>
    <recommendedName>
        <fullName evidence="3">protein-serine/threonine phosphatase</fullName>
        <ecNumber evidence="3">3.1.3.16</ecNumber>
    </recommendedName>
</protein>
<feature type="domain" description="PPM-type phosphatase" evidence="11">
    <location>
        <begin position="49"/>
        <end position="350"/>
    </location>
</feature>
<dbReference type="PROSITE" id="PS01032">
    <property type="entry name" value="PPM_1"/>
    <property type="match status" value="2"/>
</dbReference>
<dbReference type="GO" id="GO:0004722">
    <property type="term" value="F:protein serine/threonine phosphatase activity"/>
    <property type="evidence" value="ECO:0007669"/>
    <property type="project" value="UniProtKB-EC"/>
</dbReference>
<reference evidence="12 13" key="1">
    <citation type="journal article" date="2021" name="Commun. Biol.">
        <title>The genome of Shorea leprosula (Dipterocarpaceae) highlights the ecological relevance of drought in aseasonal tropical rainforests.</title>
        <authorList>
            <person name="Ng K.K.S."/>
            <person name="Kobayashi M.J."/>
            <person name="Fawcett J.A."/>
            <person name="Hatakeyama M."/>
            <person name="Paape T."/>
            <person name="Ng C.H."/>
            <person name="Ang C.C."/>
            <person name="Tnah L.H."/>
            <person name="Lee C.T."/>
            <person name="Nishiyama T."/>
            <person name="Sese J."/>
            <person name="O'Brien M.J."/>
            <person name="Copetti D."/>
            <person name="Mohd Noor M.I."/>
            <person name="Ong R.C."/>
            <person name="Putra M."/>
            <person name="Sireger I.Z."/>
            <person name="Indrioko S."/>
            <person name="Kosugi Y."/>
            <person name="Izuno A."/>
            <person name="Isagi Y."/>
            <person name="Lee S.L."/>
            <person name="Shimizu K.K."/>
        </authorList>
    </citation>
    <scope>NUCLEOTIDE SEQUENCE [LARGE SCALE GENOMIC DNA]</scope>
    <source>
        <strain evidence="12">214</strain>
    </source>
</reference>
<comment type="caution">
    <text evidence="12">The sequence shown here is derived from an EMBL/GenBank/DDBJ whole genome shotgun (WGS) entry which is preliminary data.</text>
</comment>
<dbReference type="InterPro" id="IPR015655">
    <property type="entry name" value="PP2C"/>
</dbReference>
<sequence length="669" mass="74761">MSKSSGKTTPSCQNPVGRITGMSKDDDGDDPDLRAIIWSRDLERHPYGEFSFAEIQANLVKRDYSQIEIASDAIFVGVYDGHGDSDEASHFVAENLCKHFTGLVLKARTISEDSLKRAVIATEEGFLASVENKFDGDKSSAEVGSSCLAGVIWRGSLYVANVGNSRAVIGYLDDSKKMVAEQLTEDHNVNVDEIRNEIMSSNPDDPYIVVQNHGVWHIKGTLQVSRAIGSAYMKKQEYYEHPYFYTRYNLPKPFPENLVKVEPELQRRVLKAGDRFLIFASDGLWENLTIEQAVDIVNNNQRAGIARRLIIRALEEVAKKRNMRLDELKKIQKGTRRSFYDDITVVVIFIDHWSQNKEVPLWESSIRRFRDFGEPSGFNICEEIDARTSLRNDDHPLTIQDEGEIVPVTSPPSEAIVSDHLLTIQDEGYIVPITSPSSEATVCTSKDDDNDYDDLCDLSVPGPLFWSKDLDKHKYGDLSFAVMQANDFMEDHSLVDTGFEATFVGVYDGHGGSNASLYITDNLVQNLTRLALENGSISEDIVKNAVIETENGFLDHVRQNYPRNPEIAAVGSCCLVGVIREKTLYVANVGNSHAVIGFLDGTGKMVAEQLTTDHNVSFQEIREVNSSNPDRLEEVMLESDCLHAIRLASSDVECFLFVGAIVKDLRARH</sequence>
<dbReference type="CDD" id="cd00143">
    <property type="entry name" value="PP2Cc"/>
    <property type="match status" value="2"/>
</dbReference>
<name>A0AAV5KMT6_9ROSI</name>
<accession>A0AAV5KMT6</accession>
<keyword evidence="7 9" id="KW-0904">Protein phosphatase</keyword>
<feature type="domain" description="PPM-type phosphatase" evidence="11">
    <location>
        <begin position="477"/>
        <end position="669"/>
    </location>
</feature>